<dbReference type="InterPro" id="IPR014756">
    <property type="entry name" value="Ig_E-set"/>
</dbReference>
<dbReference type="AlphaFoldDB" id="A0A166F7L0"/>
<dbReference type="STRING" id="436010.A0A166F7L0"/>
<dbReference type="PANTHER" id="PTHR32208">
    <property type="entry name" value="SECRETED PROTEIN-RELATED"/>
    <property type="match status" value="1"/>
</dbReference>
<sequence>MGNLILLPDGTIWMGNGAATGTAGYGNTMYTVGRPTPTTRCYHRRSTTPPSQRDRGGQGTGSARAPSRGCTTPARRSCPTDACGSNPNSDYNVTAKFPTEYRGETFYPAYYNGLRSASHSLPTTLTCGATYWNLSLTSTDLADTLGNIQTAKVVVICTGFSTHTINMGMRYVELDSSYTGNADASGTLHVAQLPLDTVVLAPSPALLFVDVNGVLSLGEIIVRNGKIGKQWRADCVVERLDWRGHDDGCRCIHVLSIRGVFCHDPGLYWIMD</sequence>
<name>A0A166F7L0_9AGAM</name>
<accession>A0A166F7L0</accession>
<keyword evidence="4" id="KW-1185">Reference proteome</keyword>
<evidence type="ECO:0000313" key="3">
    <source>
        <dbReference type="EMBL" id="KZP16519.1"/>
    </source>
</evidence>
<protein>
    <submittedName>
        <fullName evidence="3">Copper radical oxidase</fullName>
    </submittedName>
</protein>
<gene>
    <name evidence="3" type="ORF">FIBSPDRAFT_1047470</name>
</gene>
<proteinExistence type="predicted"/>
<dbReference type="PANTHER" id="PTHR32208:SF96">
    <property type="entry name" value="GLYOXAL OXIDASE"/>
    <property type="match status" value="1"/>
</dbReference>
<dbReference type="Pfam" id="PF09118">
    <property type="entry name" value="GO-like_E_set"/>
    <property type="match status" value="1"/>
</dbReference>
<evidence type="ECO:0000259" key="2">
    <source>
        <dbReference type="Pfam" id="PF09118"/>
    </source>
</evidence>
<feature type="region of interest" description="Disordered" evidence="1">
    <location>
        <begin position="36"/>
        <end position="83"/>
    </location>
</feature>
<dbReference type="EMBL" id="KV417592">
    <property type="protein sequence ID" value="KZP16519.1"/>
    <property type="molecule type" value="Genomic_DNA"/>
</dbReference>
<evidence type="ECO:0000256" key="1">
    <source>
        <dbReference type="SAM" id="MobiDB-lite"/>
    </source>
</evidence>
<organism evidence="3 4">
    <name type="scientific">Athelia psychrophila</name>
    <dbReference type="NCBI Taxonomy" id="1759441"/>
    <lineage>
        <taxon>Eukaryota</taxon>
        <taxon>Fungi</taxon>
        <taxon>Dikarya</taxon>
        <taxon>Basidiomycota</taxon>
        <taxon>Agaricomycotina</taxon>
        <taxon>Agaricomycetes</taxon>
        <taxon>Agaricomycetidae</taxon>
        <taxon>Atheliales</taxon>
        <taxon>Atheliaceae</taxon>
        <taxon>Athelia</taxon>
    </lineage>
</organism>
<dbReference type="OrthoDB" id="2019572at2759"/>
<feature type="domain" description="Galactose oxidase-like Early set" evidence="2">
    <location>
        <begin position="122"/>
        <end position="221"/>
    </location>
</feature>
<reference evidence="3 4" key="1">
    <citation type="journal article" date="2016" name="Mol. Biol. Evol.">
        <title>Comparative Genomics of Early-Diverging Mushroom-Forming Fungi Provides Insights into the Origins of Lignocellulose Decay Capabilities.</title>
        <authorList>
            <person name="Nagy L.G."/>
            <person name="Riley R."/>
            <person name="Tritt A."/>
            <person name="Adam C."/>
            <person name="Daum C."/>
            <person name="Floudas D."/>
            <person name="Sun H."/>
            <person name="Yadav J.S."/>
            <person name="Pangilinan J."/>
            <person name="Larsson K.H."/>
            <person name="Matsuura K."/>
            <person name="Barry K."/>
            <person name="Labutti K."/>
            <person name="Kuo R."/>
            <person name="Ohm R.A."/>
            <person name="Bhattacharya S.S."/>
            <person name="Shirouzu T."/>
            <person name="Yoshinaga Y."/>
            <person name="Martin F.M."/>
            <person name="Grigoriev I.V."/>
            <person name="Hibbett D.S."/>
        </authorList>
    </citation>
    <scope>NUCLEOTIDE SEQUENCE [LARGE SCALE GENOMIC DNA]</scope>
    <source>
        <strain evidence="3 4">CBS 109695</strain>
    </source>
</reference>
<dbReference type="InterPro" id="IPR015202">
    <property type="entry name" value="GO-like_E_set"/>
</dbReference>
<dbReference type="Proteomes" id="UP000076532">
    <property type="component" value="Unassembled WGS sequence"/>
</dbReference>
<dbReference type="InterPro" id="IPR013783">
    <property type="entry name" value="Ig-like_fold"/>
</dbReference>
<evidence type="ECO:0000313" key="4">
    <source>
        <dbReference type="Proteomes" id="UP000076532"/>
    </source>
</evidence>
<dbReference type="SUPFAM" id="SSF81296">
    <property type="entry name" value="E set domains"/>
    <property type="match status" value="1"/>
</dbReference>
<dbReference type="Gene3D" id="2.60.40.10">
    <property type="entry name" value="Immunoglobulins"/>
    <property type="match status" value="1"/>
</dbReference>